<keyword evidence="2" id="KW-0812">Transmembrane</keyword>
<reference evidence="3 4" key="1">
    <citation type="submission" date="2024-03" db="EMBL/GenBank/DDBJ databases">
        <title>The complete genome of Streptomyces sirii sp.nov.</title>
        <authorList>
            <person name="Zakalyukina Y.V."/>
            <person name="Belik A.R."/>
            <person name="Biryukov M.V."/>
            <person name="Baturina O.A."/>
            <person name="Kabilov M.R."/>
        </authorList>
    </citation>
    <scope>NUCLEOTIDE SEQUENCE [LARGE SCALE GENOMIC DNA]</scope>
    <source>
        <strain evidence="3 4">BP-8</strain>
    </source>
</reference>
<accession>A0ABZ2QNH2</accession>
<proteinExistence type="predicted"/>
<feature type="transmembrane region" description="Helical" evidence="2">
    <location>
        <begin position="45"/>
        <end position="68"/>
    </location>
</feature>
<evidence type="ECO:0000313" key="4">
    <source>
        <dbReference type="Proteomes" id="UP001626628"/>
    </source>
</evidence>
<keyword evidence="2" id="KW-1133">Transmembrane helix</keyword>
<feature type="compositionally biased region" description="Pro residues" evidence="1">
    <location>
        <begin position="1"/>
        <end position="23"/>
    </location>
</feature>
<name>A0ABZ2QNH2_9ACTN</name>
<keyword evidence="2" id="KW-0472">Membrane</keyword>
<evidence type="ECO:0000256" key="2">
    <source>
        <dbReference type="SAM" id="Phobius"/>
    </source>
</evidence>
<sequence>MSNYHPPPPSGYPAPGGPPPGGPGGPNNWGGPPVAPPPQRKGKGALIAVVSVAAALVLALVVGGVVWFQNRDSEMVPYTIALPNKILRGDYYKDKDISNVCPHSDCLTSATEIKKLGIKKAFPWAASYAPPVGDPKTRPTMTVIGIQGQVTNPTTSVDAVLTRMHKDDKKKAKALGVKIEIIEGTKKTAWKGDTFDGTTMMCESIMMQPEHGLDNDVTVTRCVWGDTSAVGIVQQQGMGIKSDVMDTNELTHATFTIRNEMRQPHPA</sequence>
<gene>
    <name evidence="3" type="ORF">WAB15_19925</name>
</gene>
<feature type="region of interest" description="Disordered" evidence="1">
    <location>
        <begin position="1"/>
        <end position="40"/>
    </location>
</feature>
<keyword evidence="4" id="KW-1185">Reference proteome</keyword>
<evidence type="ECO:0000256" key="1">
    <source>
        <dbReference type="SAM" id="MobiDB-lite"/>
    </source>
</evidence>
<dbReference type="Proteomes" id="UP001626628">
    <property type="component" value="Chromosome"/>
</dbReference>
<evidence type="ECO:0000313" key="3">
    <source>
        <dbReference type="EMBL" id="WXK78086.1"/>
    </source>
</evidence>
<dbReference type="RefSeq" id="WP_407287061.1">
    <property type="nucleotide sequence ID" value="NZ_CP147982.1"/>
</dbReference>
<organism evidence="3 4">
    <name type="scientific">Streptomyces sirii</name>
    <dbReference type="NCBI Taxonomy" id="3127701"/>
    <lineage>
        <taxon>Bacteria</taxon>
        <taxon>Bacillati</taxon>
        <taxon>Actinomycetota</taxon>
        <taxon>Actinomycetes</taxon>
        <taxon>Kitasatosporales</taxon>
        <taxon>Streptomycetaceae</taxon>
        <taxon>Streptomyces</taxon>
    </lineage>
</organism>
<dbReference type="EMBL" id="CP147982">
    <property type="protein sequence ID" value="WXK78086.1"/>
    <property type="molecule type" value="Genomic_DNA"/>
</dbReference>
<protein>
    <submittedName>
        <fullName evidence="3">Uncharacterized protein</fullName>
    </submittedName>
</protein>